<organism evidence="1 2">
    <name type="scientific">Rohdeia mirabilis</name>
    <dbReference type="NCBI Taxonomy" id="2528008"/>
    <lineage>
        <taxon>Bacteria</taxon>
        <taxon>Pseudomonadati</taxon>
        <taxon>Planctomycetota</taxon>
        <taxon>Planctomycetia</taxon>
        <taxon>Planctomycetia incertae sedis</taxon>
        <taxon>Rohdeia</taxon>
    </lineage>
</organism>
<evidence type="ECO:0000313" key="1">
    <source>
        <dbReference type="EMBL" id="QDU83430.1"/>
    </source>
</evidence>
<dbReference type="EMBL" id="CP036290">
    <property type="protein sequence ID" value="QDU83430.1"/>
    <property type="molecule type" value="Genomic_DNA"/>
</dbReference>
<protein>
    <recommendedName>
        <fullName evidence="3">MORN repeat variant</fullName>
    </recommendedName>
</protein>
<dbReference type="Proteomes" id="UP000319342">
    <property type="component" value="Chromosome"/>
</dbReference>
<keyword evidence="2" id="KW-1185">Reference proteome</keyword>
<proteinExistence type="predicted"/>
<accession>A0A518CW49</accession>
<dbReference type="Gene3D" id="2.20.110.10">
    <property type="entry name" value="Histone H3 K4-specific methyltransferase SET7/9 N-terminal domain"/>
    <property type="match status" value="1"/>
</dbReference>
<dbReference type="SUPFAM" id="SSF82185">
    <property type="entry name" value="Histone H3 K4-specific methyltransferase SET7/9 N-terminal domain"/>
    <property type="match status" value="1"/>
</dbReference>
<gene>
    <name evidence="1" type="ORF">Pla163_05290</name>
</gene>
<reference evidence="1 2" key="1">
    <citation type="submission" date="2019-02" db="EMBL/GenBank/DDBJ databases">
        <title>Deep-cultivation of Planctomycetes and their phenomic and genomic characterization uncovers novel biology.</title>
        <authorList>
            <person name="Wiegand S."/>
            <person name="Jogler M."/>
            <person name="Boedeker C."/>
            <person name="Pinto D."/>
            <person name="Vollmers J."/>
            <person name="Rivas-Marin E."/>
            <person name="Kohn T."/>
            <person name="Peeters S.H."/>
            <person name="Heuer A."/>
            <person name="Rast P."/>
            <person name="Oberbeckmann S."/>
            <person name="Bunk B."/>
            <person name="Jeske O."/>
            <person name="Meyerdierks A."/>
            <person name="Storesund J.E."/>
            <person name="Kallscheuer N."/>
            <person name="Luecker S."/>
            <person name="Lage O.M."/>
            <person name="Pohl T."/>
            <person name="Merkel B.J."/>
            <person name="Hornburger P."/>
            <person name="Mueller R.-W."/>
            <person name="Bruemmer F."/>
            <person name="Labrenz M."/>
            <person name="Spormann A.M."/>
            <person name="Op den Camp H."/>
            <person name="Overmann J."/>
            <person name="Amann R."/>
            <person name="Jetten M.S.M."/>
            <person name="Mascher T."/>
            <person name="Medema M.H."/>
            <person name="Devos D.P."/>
            <person name="Kaster A.-K."/>
            <person name="Ovreas L."/>
            <person name="Rohde M."/>
            <person name="Galperin M.Y."/>
            <person name="Jogler C."/>
        </authorList>
    </citation>
    <scope>NUCLEOTIDE SEQUENCE [LARGE SCALE GENOMIC DNA]</scope>
    <source>
        <strain evidence="1 2">Pla163</strain>
    </source>
</reference>
<sequence>MPIRPTFLALFVALAGAGVPLALPTVDVLRANSSVPEWGNDLAAVAREEVVETWPGGAPRRVYEVDDEGRRHGTFLEYRIDGQLVVRAKYAKGELNGRYESFHPNGERFIDCSYKKGLLNGRYSEFDEEGERRVTGKYDDGLADGDFEYRRAGEVVSEQEWKDGELVELDGFVNPFPRSIDAVADDLRAVRALEIEPVFQSDEEGEIDAELATERVAALRRLMEYRALSGLEWADMRLDDRFNWHCSAAARMLTVLGRLDHTPKNPGLPEDEYKVAYEGTSKSNLALGSTLPGSIDSYMDDSDPSNIDRVGHRRWCLNPAMLKTGFGIDGRFSAMWSFDESRGQTKWEYVAYPAPGVYSTDHIVDGAAWSVRFRRGVLDGLQPNDLVVELFALDEDLVRGAPMRLDHLSIYAGQVIFRGASMNCAPGRAYEVRISKVGKRSPELMLRYYVRFADVEGLLAAEAEPEAALDGDADAAG</sequence>
<dbReference type="AlphaFoldDB" id="A0A518CW49"/>
<name>A0A518CW49_9BACT</name>
<evidence type="ECO:0000313" key="2">
    <source>
        <dbReference type="Proteomes" id="UP000319342"/>
    </source>
</evidence>
<dbReference type="RefSeq" id="WP_145183096.1">
    <property type="nucleotide sequence ID" value="NZ_CP036290.1"/>
</dbReference>
<dbReference type="OrthoDB" id="267637at2"/>
<evidence type="ECO:0008006" key="3">
    <source>
        <dbReference type="Google" id="ProtNLM"/>
    </source>
</evidence>